<dbReference type="Pfam" id="PF01595">
    <property type="entry name" value="CNNM"/>
    <property type="match status" value="1"/>
</dbReference>
<proteinExistence type="predicted"/>
<organism evidence="5 6">
    <name type="scientific">Taxus chinensis</name>
    <name type="common">Chinese yew</name>
    <name type="synonym">Taxus wallichiana var. chinensis</name>
    <dbReference type="NCBI Taxonomy" id="29808"/>
    <lineage>
        <taxon>Eukaryota</taxon>
        <taxon>Viridiplantae</taxon>
        <taxon>Streptophyta</taxon>
        <taxon>Embryophyta</taxon>
        <taxon>Tracheophyta</taxon>
        <taxon>Spermatophyta</taxon>
        <taxon>Pinopsida</taxon>
        <taxon>Pinidae</taxon>
        <taxon>Conifers II</taxon>
        <taxon>Cupressales</taxon>
        <taxon>Taxaceae</taxon>
        <taxon>Taxus</taxon>
    </lineage>
</organism>
<feature type="non-terminal residue" evidence="5">
    <location>
        <position position="1"/>
    </location>
</feature>
<feature type="transmembrane region" description="Helical" evidence="3">
    <location>
        <begin position="305"/>
        <end position="327"/>
    </location>
</feature>
<dbReference type="GO" id="GO:0005737">
    <property type="term" value="C:cytoplasm"/>
    <property type="evidence" value="ECO:0007669"/>
    <property type="project" value="TreeGrafter"/>
</dbReference>
<dbReference type="PANTHER" id="PTHR12064">
    <property type="entry name" value="METAL TRANSPORTER CNNM"/>
    <property type="match status" value="1"/>
</dbReference>
<feature type="transmembrane region" description="Helical" evidence="3">
    <location>
        <begin position="539"/>
        <end position="562"/>
    </location>
</feature>
<feature type="transmembrane region" description="Helical" evidence="3">
    <location>
        <begin position="642"/>
        <end position="664"/>
    </location>
</feature>
<evidence type="ECO:0000313" key="6">
    <source>
        <dbReference type="Proteomes" id="UP000824469"/>
    </source>
</evidence>
<dbReference type="AlphaFoldDB" id="A0AA38L6L0"/>
<dbReference type="PROSITE" id="PS51846">
    <property type="entry name" value="CNNM"/>
    <property type="match status" value="1"/>
</dbReference>
<keyword evidence="1 3" id="KW-0812">Transmembrane</keyword>
<feature type="transmembrane region" description="Helical" evidence="3">
    <location>
        <begin position="264"/>
        <end position="284"/>
    </location>
</feature>
<evidence type="ECO:0000259" key="4">
    <source>
        <dbReference type="PROSITE" id="PS51846"/>
    </source>
</evidence>
<dbReference type="GO" id="GO:0016020">
    <property type="term" value="C:membrane"/>
    <property type="evidence" value="ECO:0007669"/>
    <property type="project" value="UniProtKB-UniRule"/>
</dbReference>
<gene>
    <name evidence="5" type="ORF">KI387_022971</name>
</gene>
<dbReference type="InterPro" id="IPR045095">
    <property type="entry name" value="ACDP"/>
</dbReference>
<protein>
    <recommendedName>
        <fullName evidence="4">CNNM transmembrane domain-containing protein</fullName>
    </recommendedName>
</protein>
<feature type="transmembrane region" description="Helical" evidence="3">
    <location>
        <begin position="437"/>
        <end position="457"/>
    </location>
</feature>
<accession>A0AA38L6L0</accession>
<keyword evidence="1 3" id="KW-1133">Transmembrane helix</keyword>
<feature type="transmembrane region" description="Helical" evidence="3">
    <location>
        <begin position="615"/>
        <end position="636"/>
    </location>
</feature>
<reference evidence="5 6" key="1">
    <citation type="journal article" date="2021" name="Nat. Plants">
        <title>The Taxus genome provides insights into paclitaxel biosynthesis.</title>
        <authorList>
            <person name="Xiong X."/>
            <person name="Gou J."/>
            <person name="Liao Q."/>
            <person name="Li Y."/>
            <person name="Zhou Q."/>
            <person name="Bi G."/>
            <person name="Li C."/>
            <person name="Du R."/>
            <person name="Wang X."/>
            <person name="Sun T."/>
            <person name="Guo L."/>
            <person name="Liang H."/>
            <person name="Lu P."/>
            <person name="Wu Y."/>
            <person name="Zhang Z."/>
            <person name="Ro D.K."/>
            <person name="Shang Y."/>
            <person name="Huang S."/>
            <person name="Yan J."/>
        </authorList>
    </citation>
    <scope>NUCLEOTIDE SEQUENCE [LARGE SCALE GENOMIC DNA]</scope>
    <source>
        <strain evidence="5">Ta-2019</strain>
    </source>
</reference>
<sequence length="791" mass="89191">DDLVEEKKAINNSVVDGIGKRGHAKDNIADNGARDKCARRKGLNRKVTKGGQGTKCARTKCAVEACEIKKGIKGSVKEERRVTWRSAKERSHDRRATKRQKEKGEKTCVWDEHVDLGRTPKIKYLNALCGGGRIWASMNSQKKEMWASIDLQSKRLKSKALRGGWFKANKNLQWGRTGRGLHQRRRIATSRRWGYGGLKLTKVCNIARKVHKRVIKDWKRHKKKCGGRKHAFWMKNPGLSVPIVQTVVLQLAKSTWGGTQYPKLYFGPIFLLYSCIRYFVAVSISKMYGQLRKLELGAYCFSRKASCLFSKIATFLLLASIMLLYIAKLGSSIDLIKCMRFSDAEGISTCLMDVRKEAKIMEKLRNWISIANFYQAEVFVHDTITSFLVVIDWYSLLMLEKCLEVLNNLCASFEQRESEALLIKAINGNNLYNFVNYVYFMALFCMQLKLFCSHLIARIHRILEIIVLVIGTGSGIGPAIGKFPAQIHKYSRVRVRNSASKLLALNNDLQRIVQCTFLKFHSLLLLAAKILPVVRKQHLLLCTLLICNALAMEVCNSFLYLWCFSMSLSNMQLQSSVTEPMKTYFNKVNITSYFIALTLCFQALPIFLNSLRSDWGSILVSVSLILLFGEIVPQSICTHYGLAVGATMAPMVCGLVWIFFPIAFPISKAKLQFCVIFLFLIGLSLINTLDCIAELQARVMMHGNEAGKGGELLRHETSIISGALKLAEKTAVIAMTPISKTFSLDIDETLDSVATVNYGRFQLATLAIKSGKNLINTVRRYQAGHKDSSKW</sequence>
<feature type="transmembrane region" description="Helical" evidence="3">
    <location>
        <begin position="671"/>
        <end position="689"/>
    </location>
</feature>
<evidence type="ECO:0000256" key="1">
    <source>
        <dbReference type="PROSITE-ProRule" id="PRU01193"/>
    </source>
</evidence>
<evidence type="ECO:0000256" key="3">
    <source>
        <dbReference type="SAM" id="Phobius"/>
    </source>
</evidence>
<keyword evidence="1 3" id="KW-0472">Membrane</keyword>
<comment type="caution">
    <text evidence="5">The sequence shown here is derived from an EMBL/GenBank/DDBJ whole genome shotgun (WGS) entry which is preliminary data.</text>
</comment>
<evidence type="ECO:0000313" key="5">
    <source>
        <dbReference type="EMBL" id="KAH9314344.1"/>
    </source>
</evidence>
<dbReference type="GO" id="GO:0010960">
    <property type="term" value="P:magnesium ion homeostasis"/>
    <property type="evidence" value="ECO:0007669"/>
    <property type="project" value="InterPro"/>
</dbReference>
<dbReference type="GO" id="GO:0030026">
    <property type="term" value="P:intracellular manganese ion homeostasis"/>
    <property type="evidence" value="ECO:0007669"/>
    <property type="project" value="TreeGrafter"/>
</dbReference>
<name>A0AA38L6L0_TAXCH</name>
<feature type="compositionally biased region" description="Basic and acidic residues" evidence="2">
    <location>
        <begin position="83"/>
        <end position="94"/>
    </location>
</feature>
<evidence type="ECO:0000256" key="2">
    <source>
        <dbReference type="SAM" id="MobiDB-lite"/>
    </source>
</evidence>
<dbReference type="Proteomes" id="UP000824469">
    <property type="component" value="Unassembled WGS sequence"/>
</dbReference>
<feature type="region of interest" description="Disordered" evidence="2">
    <location>
        <begin position="83"/>
        <end position="104"/>
    </location>
</feature>
<dbReference type="EMBL" id="JAHRHJ020000005">
    <property type="protein sequence ID" value="KAH9314344.1"/>
    <property type="molecule type" value="Genomic_DNA"/>
</dbReference>
<keyword evidence="6" id="KW-1185">Reference proteome</keyword>
<dbReference type="PANTHER" id="PTHR12064:SF59">
    <property type="entry name" value="CNNM TRANSMEMBRANE DOMAIN-CONTAINING PROTEIN"/>
    <property type="match status" value="1"/>
</dbReference>
<dbReference type="InterPro" id="IPR002550">
    <property type="entry name" value="CNNM"/>
</dbReference>
<feature type="transmembrane region" description="Helical" evidence="3">
    <location>
        <begin position="590"/>
        <end position="608"/>
    </location>
</feature>
<feature type="domain" description="CNNM transmembrane" evidence="4">
    <location>
        <begin position="491"/>
        <end position="716"/>
    </location>
</feature>